<name>A0A1H1I6M2_9PSED</name>
<protein>
    <submittedName>
        <fullName evidence="2">Integrating conjugative element protein, PFL_4705 family</fullName>
    </submittedName>
    <submittedName>
        <fullName evidence="3">TIGR03752 family integrating conjugative element protein</fullName>
    </submittedName>
</protein>
<organism evidence="3 5">
    <name type="scientific">Pseudomonas grimontii</name>
    <dbReference type="NCBI Taxonomy" id="129847"/>
    <lineage>
        <taxon>Bacteria</taxon>
        <taxon>Pseudomonadati</taxon>
        <taxon>Pseudomonadota</taxon>
        <taxon>Gammaproteobacteria</taxon>
        <taxon>Pseudomonadales</taxon>
        <taxon>Pseudomonadaceae</taxon>
        <taxon>Pseudomonas</taxon>
    </lineage>
</organism>
<evidence type="ECO:0000313" key="5">
    <source>
        <dbReference type="Proteomes" id="UP000317267"/>
    </source>
</evidence>
<dbReference type="EMBL" id="VFES01000008">
    <property type="protein sequence ID" value="TWR65698.1"/>
    <property type="molecule type" value="Genomic_DNA"/>
</dbReference>
<dbReference type="InterPro" id="IPR021207">
    <property type="entry name" value="Integr_conj_element_PFL4705"/>
</dbReference>
<proteinExistence type="predicted"/>
<dbReference type="RefSeq" id="WP_090406494.1">
    <property type="nucleotide sequence ID" value="NZ_FNKM01000002.1"/>
</dbReference>
<accession>A0A1H1I6M2</accession>
<evidence type="ECO:0000313" key="3">
    <source>
        <dbReference type="EMBL" id="TWR65698.1"/>
    </source>
</evidence>
<dbReference type="NCBIfam" id="TIGR03752">
    <property type="entry name" value="conj_TIGR03752"/>
    <property type="match status" value="1"/>
</dbReference>
<comment type="caution">
    <text evidence="3">The sequence shown here is derived from an EMBL/GenBank/DDBJ whole genome shotgun (WGS) entry which is preliminary data.</text>
</comment>
<gene>
    <name evidence="3" type="ORF">FIV39_13985</name>
    <name evidence="2" type="ORF">SAMN04490186_5198</name>
</gene>
<dbReference type="Proteomes" id="UP000317267">
    <property type="component" value="Unassembled WGS sequence"/>
</dbReference>
<feature type="compositionally biased region" description="Basic and acidic residues" evidence="1">
    <location>
        <begin position="119"/>
        <end position="136"/>
    </location>
</feature>
<dbReference type="OrthoDB" id="7061550at2"/>
<reference evidence="2 4" key="1">
    <citation type="submission" date="2016-10" db="EMBL/GenBank/DDBJ databases">
        <authorList>
            <person name="Varghese N."/>
            <person name="Submissions S."/>
        </authorList>
    </citation>
    <scope>NUCLEOTIDE SEQUENCE [LARGE SCALE GENOMIC DNA]</scope>
    <source>
        <strain evidence="2 4">BS2976</strain>
    </source>
</reference>
<evidence type="ECO:0000313" key="4">
    <source>
        <dbReference type="Proteomes" id="UP000198740"/>
    </source>
</evidence>
<dbReference type="EMBL" id="FNKM01000002">
    <property type="protein sequence ID" value="SDR33008.1"/>
    <property type="molecule type" value="Genomic_DNA"/>
</dbReference>
<feature type="region of interest" description="Disordered" evidence="1">
    <location>
        <begin position="112"/>
        <end position="136"/>
    </location>
</feature>
<evidence type="ECO:0000256" key="1">
    <source>
        <dbReference type="SAM" id="MobiDB-lite"/>
    </source>
</evidence>
<sequence>MKANALLKWLVPAALLAVVFIILKTWVAGSSSSSPEKPVDQGNLQLSAEQAKSLGIAGDTPRDTVATLVGQVKAMRSDMLGLKKHNDSLQTENNRLRERESSVDSRIQTALGSVTQQVDEGRRQANEARLKAEQDSRQARGLLAQLQDQLSGLTGKGKDMPIGLGLEPGDGAQFEGQHSANDALQWIEPSDAPSTDARGKTKTSSALSLPTAFNSLEGLNDNAIDRSQKPLHAVTKAERDLTRSVDRTEGAKPVYTISENATLMGSVAMTALIGRVPVDGTVNDPYPFKVLVGPENLTANGIDLPDVAGAVMSGTASGDWTLSCVRGQVESITFVFTDGTIRTVPQPKAVASRNASTTQSSNTDKIRGGLGYLSDPYGIPCIAGERRSNAQQYLGSQSLITAAGAGVAALLGSEQNNNSSVISSGGSTLGVTSSSGNSALNSILSGGVSDIREWVTKLYGEAFAAVYVPPAAQVALHLDHEITIDYEPKGRSVRHEKNHASLPDLD</sequence>
<reference evidence="3 5" key="2">
    <citation type="submission" date="2019-06" db="EMBL/GenBank/DDBJ databases">
        <title>Pseudomonas bimorpha sp. nov. isolated from bovine raw milk and skim milk concentrate.</title>
        <authorList>
            <person name="Hofmann K."/>
            <person name="Huptas C."/>
            <person name="Doll E."/>
            <person name="Scherer S."/>
            <person name="Wenning M."/>
        </authorList>
    </citation>
    <scope>NUCLEOTIDE SEQUENCE [LARGE SCALE GENOMIC DNA]</scope>
    <source>
        <strain evidence="3 5">DSM 17515</strain>
    </source>
</reference>
<dbReference type="Proteomes" id="UP000198740">
    <property type="component" value="Unassembled WGS sequence"/>
</dbReference>
<dbReference type="AlphaFoldDB" id="A0A1H1I6M2"/>
<keyword evidence="4" id="KW-1185">Reference proteome</keyword>
<evidence type="ECO:0000313" key="2">
    <source>
        <dbReference type="EMBL" id="SDR33008.1"/>
    </source>
</evidence>